<name>A0A7J5ZZI3_AMEME</name>
<comment type="caution">
    <text evidence="3">The sequence shown here is derived from an EMBL/GenBank/DDBJ whole genome shotgun (WGS) entry which is preliminary data.</text>
</comment>
<keyword evidence="2" id="KW-0732">Signal</keyword>
<gene>
    <name evidence="3" type="ORF">AMELA_G00230530</name>
</gene>
<accession>A0A7J5ZZI3</accession>
<keyword evidence="4" id="KW-1185">Reference proteome</keyword>
<reference evidence="3 4" key="1">
    <citation type="submission" date="2020-02" db="EMBL/GenBank/DDBJ databases">
        <title>A chromosome-scale genome assembly of the black bullhead catfish (Ameiurus melas).</title>
        <authorList>
            <person name="Wen M."/>
            <person name="Zham M."/>
            <person name="Cabau C."/>
            <person name="Klopp C."/>
            <person name="Donnadieu C."/>
            <person name="Roques C."/>
            <person name="Bouchez O."/>
            <person name="Lampietro C."/>
            <person name="Jouanno E."/>
            <person name="Herpin A."/>
            <person name="Louis A."/>
            <person name="Berthelot C."/>
            <person name="Parey E."/>
            <person name="Roest-Crollius H."/>
            <person name="Braasch I."/>
            <person name="Postlethwait J."/>
            <person name="Robinson-Rechavi M."/>
            <person name="Echchiki A."/>
            <person name="Begum T."/>
            <person name="Montfort J."/>
            <person name="Schartl M."/>
            <person name="Bobe J."/>
            <person name="Guiguen Y."/>
        </authorList>
    </citation>
    <scope>NUCLEOTIDE SEQUENCE [LARGE SCALE GENOMIC DNA]</scope>
    <source>
        <strain evidence="3">M_S1</strain>
        <tissue evidence="3">Blood</tissue>
    </source>
</reference>
<dbReference type="AlphaFoldDB" id="A0A7J5ZZI3"/>
<evidence type="ECO:0000256" key="1">
    <source>
        <dbReference type="SAM" id="MobiDB-lite"/>
    </source>
</evidence>
<organism evidence="3 4">
    <name type="scientific">Ameiurus melas</name>
    <name type="common">Black bullhead</name>
    <name type="synonym">Silurus melas</name>
    <dbReference type="NCBI Taxonomy" id="219545"/>
    <lineage>
        <taxon>Eukaryota</taxon>
        <taxon>Metazoa</taxon>
        <taxon>Chordata</taxon>
        <taxon>Craniata</taxon>
        <taxon>Vertebrata</taxon>
        <taxon>Euteleostomi</taxon>
        <taxon>Actinopterygii</taxon>
        <taxon>Neopterygii</taxon>
        <taxon>Teleostei</taxon>
        <taxon>Ostariophysi</taxon>
        <taxon>Siluriformes</taxon>
        <taxon>Ictaluridae</taxon>
        <taxon>Ameiurus</taxon>
    </lineage>
</organism>
<feature type="chain" id="PRO_5029791152" evidence="2">
    <location>
        <begin position="30"/>
        <end position="80"/>
    </location>
</feature>
<proteinExistence type="predicted"/>
<protein>
    <submittedName>
        <fullName evidence="3">Uncharacterized protein</fullName>
    </submittedName>
</protein>
<feature type="signal peptide" evidence="2">
    <location>
        <begin position="1"/>
        <end position="29"/>
    </location>
</feature>
<dbReference type="Proteomes" id="UP000593565">
    <property type="component" value="Unassembled WGS sequence"/>
</dbReference>
<sequence length="80" mass="9012">HLQRPTRASQRLELQLAIITLYFLHFTTSSLENVSVVTFPLCACYKPTPPHQPPHPSSPRSCHLTSILRPPRSCHLTSTP</sequence>
<evidence type="ECO:0000313" key="3">
    <source>
        <dbReference type="EMBL" id="KAF4075079.1"/>
    </source>
</evidence>
<evidence type="ECO:0000313" key="4">
    <source>
        <dbReference type="Proteomes" id="UP000593565"/>
    </source>
</evidence>
<feature type="non-terminal residue" evidence="3">
    <location>
        <position position="80"/>
    </location>
</feature>
<feature type="region of interest" description="Disordered" evidence="1">
    <location>
        <begin position="49"/>
        <end position="80"/>
    </location>
</feature>
<evidence type="ECO:0000256" key="2">
    <source>
        <dbReference type="SAM" id="SignalP"/>
    </source>
</evidence>
<feature type="non-terminal residue" evidence="3">
    <location>
        <position position="1"/>
    </location>
</feature>
<dbReference type="EMBL" id="JAAGNN010000021">
    <property type="protein sequence ID" value="KAF4075079.1"/>
    <property type="molecule type" value="Genomic_DNA"/>
</dbReference>